<dbReference type="Pfam" id="PF05168">
    <property type="entry name" value="HEPN"/>
    <property type="match status" value="1"/>
</dbReference>
<comment type="caution">
    <text evidence="2">The sequence shown here is derived from an EMBL/GenBank/DDBJ whole genome shotgun (WGS) entry which is preliminary data.</text>
</comment>
<sequence>MKQNNHKIAAEWFYIGEEESKFAKASFEELDAFYPQICFQCQQAVEKYLKGFLAEHQKPFPKIHDLVSLLKLCAVIEKDFLKFLDQASVVSQYYLITRYPLEYPTATRANAEEALRASQEIIDFIKSKVFVKTN</sequence>
<dbReference type="InterPro" id="IPR007842">
    <property type="entry name" value="HEPN_dom"/>
</dbReference>
<name>A0A2M7UJH7_9BACT</name>
<evidence type="ECO:0000259" key="1">
    <source>
        <dbReference type="PROSITE" id="PS50910"/>
    </source>
</evidence>
<dbReference type="EMBL" id="PFOI01000015">
    <property type="protein sequence ID" value="PIZ71385.1"/>
    <property type="molecule type" value="Genomic_DNA"/>
</dbReference>
<dbReference type="AlphaFoldDB" id="A0A2M7UJH7"/>
<evidence type="ECO:0000313" key="2">
    <source>
        <dbReference type="EMBL" id="PIZ71385.1"/>
    </source>
</evidence>
<evidence type="ECO:0000313" key="3">
    <source>
        <dbReference type="Proteomes" id="UP000231071"/>
    </source>
</evidence>
<accession>A0A2M7UJH7</accession>
<dbReference type="SUPFAM" id="SSF81593">
    <property type="entry name" value="Nucleotidyltransferase substrate binding subunit/domain"/>
    <property type="match status" value="1"/>
</dbReference>
<dbReference type="Proteomes" id="UP000231071">
    <property type="component" value="Unassembled WGS sequence"/>
</dbReference>
<feature type="domain" description="HEPN" evidence="1">
    <location>
        <begin position="15"/>
        <end position="121"/>
    </location>
</feature>
<proteinExistence type="predicted"/>
<dbReference type="Gene3D" id="1.20.120.330">
    <property type="entry name" value="Nucleotidyltransferases domain 2"/>
    <property type="match status" value="1"/>
</dbReference>
<dbReference type="PROSITE" id="PS50910">
    <property type="entry name" value="HEPN"/>
    <property type="match status" value="1"/>
</dbReference>
<protein>
    <recommendedName>
        <fullName evidence="1">HEPN domain-containing protein</fullName>
    </recommendedName>
</protein>
<dbReference type="SMART" id="SM00748">
    <property type="entry name" value="HEPN"/>
    <property type="match status" value="1"/>
</dbReference>
<gene>
    <name evidence="2" type="ORF">COY09_00830</name>
</gene>
<organism evidence="2 3">
    <name type="scientific">Candidatus Portnoybacteria bacterium CG_4_10_14_0_2_um_filter_39_11</name>
    <dbReference type="NCBI Taxonomy" id="1974797"/>
    <lineage>
        <taxon>Bacteria</taxon>
        <taxon>Candidatus Portnoyibacteriota</taxon>
    </lineage>
</organism>
<reference evidence="3" key="1">
    <citation type="submission" date="2017-09" db="EMBL/GenBank/DDBJ databases">
        <title>Depth-based differentiation of microbial function through sediment-hosted aquifers and enrichment of novel symbionts in the deep terrestrial subsurface.</title>
        <authorList>
            <person name="Probst A.J."/>
            <person name="Ladd B."/>
            <person name="Jarett J.K."/>
            <person name="Geller-Mcgrath D.E."/>
            <person name="Sieber C.M.K."/>
            <person name="Emerson J.B."/>
            <person name="Anantharaman K."/>
            <person name="Thomas B.C."/>
            <person name="Malmstrom R."/>
            <person name="Stieglmeier M."/>
            <person name="Klingl A."/>
            <person name="Woyke T."/>
            <person name="Ryan C.M."/>
            <person name="Banfield J.F."/>
        </authorList>
    </citation>
    <scope>NUCLEOTIDE SEQUENCE [LARGE SCALE GENOMIC DNA]</scope>
</reference>